<organism evidence="3 4">
    <name type="scientific">Paenibacillus zeisoli</name>
    <dbReference type="NCBI Taxonomy" id="2496267"/>
    <lineage>
        <taxon>Bacteria</taxon>
        <taxon>Bacillati</taxon>
        <taxon>Bacillota</taxon>
        <taxon>Bacilli</taxon>
        <taxon>Bacillales</taxon>
        <taxon>Paenibacillaceae</taxon>
        <taxon>Paenibacillus</taxon>
    </lineage>
</organism>
<dbReference type="InterPro" id="IPR052169">
    <property type="entry name" value="CW_Biosynth-Accessory"/>
</dbReference>
<feature type="domain" description="Capsule synthesis protein CapA" evidence="2">
    <location>
        <begin position="59"/>
        <end position="305"/>
    </location>
</feature>
<dbReference type="InterPro" id="IPR019079">
    <property type="entry name" value="Capsule_synth_CapA"/>
</dbReference>
<dbReference type="Gene3D" id="3.60.21.10">
    <property type="match status" value="1"/>
</dbReference>
<accession>A0A3S1BX96</accession>
<evidence type="ECO:0000313" key="4">
    <source>
        <dbReference type="Proteomes" id="UP000272464"/>
    </source>
</evidence>
<dbReference type="PANTHER" id="PTHR33393">
    <property type="entry name" value="POLYGLUTAMINE SYNTHESIS ACCESSORY PROTEIN RV0574C-RELATED"/>
    <property type="match status" value="1"/>
</dbReference>
<dbReference type="EMBL" id="RZNX01000001">
    <property type="protein sequence ID" value="RUT36560.1"/>
    <property type="molecule type" value="Genomic_DNA"/>
</dbReference>
<dbReference type="SUPFAM" id="SSF56300">
    <property type="entry name" value="Metallo-dependent phosphatases"/>
    <property type="match status" value="1"/>
</dbReference>
<comment type="similarity">
    <text evidence="1">Belongs to the CapA family.</text>
</comment>
<proteinExistence type="inferred from homology"/>
<dbReference type="Pfam" id="PF09587">
    <property type="entry name" value="PGA_cap"/>
    <property type="match status" value="1"/>
</dbReference>
<dbReference type="PANTHER" id="PTHR33393:SF12">
    <property type="entry name" value="CAPSULE BIOSYNTHESIS PROTEIN CAPA"/>
    <property type="match status" value="1"/>
</dbReference>
<dbReference type="OrthoDB" id="9810906at2"/>
<name>A0A3S1BX96_9BACL</name>
<keyword evidence="4" id="KW-1185">Reference proteome</keyword>
<dbReference type="SMART" id="SM00854">
    <property type="entry name" value="PGA_cap"/>
    <property type="match status" value="1"/>
</dbReference>
<dbReference type="InterPro" id="IPR029052">
    <property type="entry name" value="Metallo-depent_PP-like"/>
</dbReference>
<sequence>MFLLLCCCTGGTSATDSNNIRQSATNSCCMRERTFIPPLPGSSTVNLPTIHVPVITRATLAAVGDVLIHSPVYKDAAISKGRYNFNPMFDEIRKLTQEPDILVANQESMIGGSELGLSSYPSFNSPHEIGDALKMAGVDMVTLANNHTMDRGEKAIRSALAYWDKLHMPYTGSFRSEEDAGTLRTLTSNNITFAFLAYTYGTNGIAVPKDKPYLVNLINLDKIKADVEKAKKLSDVIVVSMHWGTEYEPMPNREQQQLAQQLADMGVQIVIGNHPHVLQPPAWVQGKNGNKTFVMYSLGNFLSAQEKTERLIGGIGSIEVIKTVTGVSKTITLKHPSFIPTYNYYRNHRNFKIIPMSTMTSSDRLKNAAQQLEKTKKHMSAFIPDLAFR</sequence>
<evidence type="ECO:0000256" key="1">
    <source>
        <dbReference type="ARBA" id="ARBA00005662"/>
    </source>
</evidence>
<dbReference type="CDD" id="cd07381">
    <property type="entry name" value="MPP_CapA"/>
    <property type="match status" value="1"/>
</dbReference>
<protein>
    <submittedName>
        <fullName evidence="3">CapA family protein</fullName>
    </submittedName>
</protein>
<reference evidence="3 4" key="1">
    <citation type="submission" date="2018-12" db="EMBL/GenBank/DDBJ databases">
        <authorList>
            <person name="Sun L."/>
            <person name="Chen Z."/>
        </authorList>
    </citation>
    <scope>NUCLEOTIDE SEQUENCE [LARGE SCALE GENOMIC DNA]</scope>
    <source>
        <strain evidence="3 4">3-5-3</strain>
    </source>
</reference>
<dbReference type="AlphaFoldDB" id="A0A3S1BX96"/>
<comment type="caution">
    <text evidence="3">The sequence shown here is derived from an EMBL/GenBank/DDBJ whole genome shotgun (WGS) entry which is preliminary data.</text>
</comment>
<evidence type="ECO:0000259" key="2">
    <source>
        <dbReference type="SMART" id="SM00854"/>
    </source>
</evidence>
<dbReference type="Proteomes" id="UP000272464">
    <property type="component" value="Unassembled WGS sequence"/>
</dbReference>
<gene>
    <name evidence="3" type="ORF">EJP77_01175</name>
</gene>
<evidence type="ECO:0000313" key="3">
    <source>
        <dbReference type="EMBL" id="RUT36560.1"/>
    </source>
</evidence>